<organism evidence="1 2">
    <name type="scientific">Rahnella sikkimica</name>
    <dbReference type="NCBI Taxonomy" id="1805933"/>
    <lineage>
        <taxon>Bacteria</taxon>
        <taxon>Pseudomonadati</taxon>
        <taxon>Pseudomonadota</taxon>
        <taxon>Gammaproteobacteria</taxon>
        <taxon>Enterobacterales</taxon>
        <taxon>Yersiniaceae</taxon>
        <taxon>Rahnella</taxon>
    </lineage>
</organism>
<evidence type="ECO:0000313" key="1">
    <source>
        <dbReference type="EMBL" id="AVF36108.1"/>
    </source>
</evidence>
<dbReference type="KEGG" id="rox:BV494_14745"/>
<proteinExistence type="predicted"/>
<dbReference type="EMBL" id="CP019062">
    <property type="protein sequence ID" value="AVF36108.1"/>
    <property type="molecule type" value="Genomic_DNA"/>
</dbReference>
<accession>A0A2L1UTH1</accession>
<reference evidence="2" key="1">
    <citation type="submission" date="2017-01" db="EMBL/GenBank/DDBJ databases">
        <title>Genome sequence of Rouxiella sp. ERMR1:05.</title>
        <authorList>
            <person name="Kumar R."/>
            <person name="Singh D."/>
            <person name="Kumar S."/>
        </authorList>
    </citation>
    <scope>NUCLEOTIDE SEQUENCE [LARGE SCALE GENOMIC DNA]</scope>
    <source>
        <strain evidence="2">ERMR1:05</strain>
    </source>
</reference>
<protein>
    <submittedName>
        <fullName evidence="1">Uncharacterized protein</fullName>
    </submittedName>
</protein>
<gene>
    <name evidence="1" type="ORF">BV494_14745</name>
</gene>
<evidence type="ECO:0000313" key="2">
    <source>
        <dbReference type="Proteomes" id="UP000239197"/>
    </source>
</evidence>
<dbReference type="AlphaFoldDB" id="A0A2L1UTH1"/>
<dbReference type="Proteomes" id="UP000239197">
    <property type="component" value="Chromosome"/>
</dbReference>
<name>A0A2L1UTH1_9GAMM</name>
<keyword evidence="2" id="KW-1185">Reference proteome</keyword>
<sequence length="59" mass="6740">MIVQDFSICENSHNSFTCSIKSGLALEITGTQHHFSVVSLHFFDGKHRKQAPIQSFERF</sequence>